<name>A0AAV5N391_9GAMM</name>
<evidence type="ECO:0000313" key="2">
    <source>
        <dbReference type="Proteomes" id="UP001058124"/>
    </source>
</evidence>
<organism evidence="1 2">
    <name type="scientific">Leminorella grimontii</name>
    <dbReference type="NCBI Taxonomy" id="82981"/>
    <lineage>
        <taxon>Bacteria</taxon>
        <taxon>Pseudomonadati</taxon>
        <taxon>Pseudomonadota</taxon>
        <taxon>Gammaproteobacteria</taxon>
        <taxon>Enterobacterales</taxon>
        <taxon>Budviciaceae</taxon>
        <taxon>Leminorella</taxon>
    </lineage>
</organism>
<dbReference type="Proteomes" id="UP001058124">
    <property type="component" value="Unassembled WGS sequence"/>
</dbReference>
<dbReference type="Pfam" id="PF10008">
    <property type="entry name" value="DUF2251"/>
    <property type="match status" value="1"/>
</dbReference>
<gene>
    <name evidence="1" type="ORF">SOASR030_26530</name>
</gene>
<protein>
    <recommendedName>
        <fullName evidence="3">DUF2251 domain-containing protein</fullName>
    </recommendedName>
</protein>
<dbReference type="AlphaFoldDB" id="A0AAV5N391"/>
<comment type="caution">
    <text evidence="1">The sequence shown here is derived from an EMBL/GenBank/DDBJ whole genome shotgun (WGS) entry which is preliminary data.</text>
</comment>
<dbReference type="InterPro" id="IPR014449">
    <property type="entry name" value="UCP007050_HI0931"/>
</dbReference>
<evidence type="ECO:0008006" key="3">
    <source>
        <dbReference type="Google" id="ProtNLM"/>
    </source>
</evidence>
<keyword evidence="2" id="KW-1185">Reference proteome</keyword>
<dbReference type="EMBL" id="BRLH01000006">
    <property type="protein sequence ID" value="GKX56541.1"/>
    <property type="molecule type" value="Genomic_DNA"/>
</dbReference>
<evidence type="ECO:0000313" key="1">
    <source>
        <dbReference type="EMBL" id="GKX56541.1"/>
    </source>
</evidence>
<reference evidence="1" key="1">
    <citation type="submission" date="2022-06" db="EMBL/GenBank/DDBJ databases">
        <title>Draft genome sequences of Leminorella grimontii str. JCM5902.</title>
        <authorList>
            <person name="Wakabayashi Y."/>
            <person name="Kojima K."/>
        </authorList>
    </citation>
    <scope>NUCLEOTIDE SEQUENCE</scope>
    <source>
        <strain evidence="1">JCM 5902</strain>
    </source>
</reference>
<proteinExistence type="predicted"/>
<sequence>MAIYVTAQDELIVGNELVVESEAPEGAFAAVFEDDGQTGYFYALDHSIEGNPIQDAVHIYNVEDVTDGDKPSDVQIGWSEDGRKCVLLINGYPHGAFNFESQRGYCRTGFPDAFGEWSKEGHQWDDDAVERFFATPH</sequence>
<accession>A0AAV5N391</accession>
<dbReference type="RefSeq" id="WP_027274811.1">
    <property type="nucleotide sequence ID" value="NZ_BRLH01000006.1"/>
</dbReference>